<evidence type="ECO:0000256" key="4">
    <source>
        <dbReference type="ARBA" id="ARBA00022692"/>
    </source>
</evidence>
<keyword evidence="5 9" id="KW-0064">Aspartyl protease</keyword>
<dbReference type="EMBL" id="JACGLT010000003">
    <property type="protein sequence ID" value="MBA6152138.1"/>
    <property type="molecule type" value="Genomic_DNA"/>
</dbReference>
<gene>
    <name evidence="9" type="primary">lspA</name>
    <name evidence="10" type="ORF">H3Z82_05295</name>
</gene>
<dbReference type="EC" id="3.4.23.36" evidence="9"/>
<evidence type="ECO:0000313" key="10">
    <source>
        <dbReference type="EMBL" id="MBA6152138.1"/>
    </source>
</evidence>
<sequence length="218" mass="24850">MSLKKATLLIIIILLIDQISKFYIKTHFVLHHRVEVFDWFHILFVENDGMAWGTKLSDFIVGISDRTAKLALTIFRIVAVIGIGYWLVTSARKRGPHILIVAIALIFAGALGNIIDSVFYGIIFDDSYNQVASFLPKSGYDTLFHGKVVDMLHFPIWKGILPDWIPFWGGDYFTFFEPVFNVADMAISTGIGMLIVFNKKAFHQDKEEIIETVYVEKE</sequence>
<feature type="active site" evidence="9">
    <location>
        <position position="150"/>
    </location>
</feature>
<dbReference type="GO" id="GO:0005886">
    <property type="term" value="C:plasma membrane"/>
    <property type="evidence" value="ECO:0007669"/>
    <property type="project" value="UniProtKB-SubCell"/>
</dbReference>
<name>A0A7W2M3Q0_9FLAO</name>
<keyword evidence="6 9" id="KW-0378">Hydrolase</keyword>
<dbReference type="Proteomes" id="UP000541857">
    <property type="component" value="Unassembled WGS sequence"/>
</dbReference>
<comment type="function">
    <text evidence="9">This protein specifically catalyzes the removal of signal peptides from prolipoproteins.</text>
</comment>
<evidence type="ECO:0000313" key="11">
    <source>
        <dbReference type="Proteomes" id="UP000541857"/>
    </source>
</evidence>
<comment type="caution">
    <text evidence="9">Lacks conserved residue(s) required for the propagation of feature annotation.</text>
</comment>
<evidence type="ECO:0000256" key="6">
    <source>
        <dbReference type="ARBA" id="ARBA00022801"/>
    </source>
</evidence>
<feature type="transmembrane region" description="Helical" evidence="9">
    <location>
        <begin position="178"/>
        <end position="197"/>
    </location>
</feature>
<feature type="active site" evidence="9">
    <location>
        <position position="184"/>
    </location>
</feature>
<feature type="transmembrane region" description="Helical" evidence="9">
    <location>
        <begin position="70"/>
        <end position="88"/>
    </location>
</feature>
<evidence type="ECO:0000256" key="1">
    <source>
        <dbReference type="ARBA" id="ARBA00006139"/>
    </source>
</evidence>
<feature type="transmembrane region" description="Helical" evidence="9">
    <location>
        <begin position="100"/>
        <end position="123"/>
    </location>
</feature>
<comment type="catalytic activity">
    <reaction evidence="9">
        <text>Release of signal peptides from bacterial membrane prolipoproteins. Hydrolyzes -Xaa-Yaa-Zaa-|-(S,diacylglyceryl)Cys-, in which Xaa is hydrophobic (preferably Leu), and Yaa (Ala or Ser) and Zaa (Gly or Ala) have small, neutral side chains.</text>
        <dbReference type="EC" id="3.4.23.36"/>
    </reaction>
</comment>
<protein>
    <recommendedName>
        <fullName evidence="9">Lipoprotein signal peptidase</fullName>
        <ecNumber evidence="9">3.4.23.36</ecNumber>
    </recommendedName>
    <alternativeName>
        <fullName evidence="9">Prolipoprotein signal peptidase</fullName>
    </alternativeName>
    <alternativeName>
        <fullName evidence="9">Signal peptidase II</fullName>
        <shortName evidence="9">SPase II</shortName>
    </alternativeName>
</protein>
<evidence type="ECO:0000256" key="3">
    <source>
        <dbReference type="ARBA" id="ARBA00022670"/>
    </source>
</evidence>
<dbReference type="HAMAP" id="MF_00161">
    <property type="entry name" value="LspA"/>
    <property type="match status" value="1"/>
</dbReference>
<dbReference type="PANTHER" id="PTHR33695">
    <property type="entry name" value="LIPOPROTEIN SIGNAL PEPTIDASE"/>
    <property type="match status" value="1"/>
</dbReference>
<organism evidence="10 11">
    <name type="scientific">Gelidibacter maritimus</name>
    <dbReference type="NCBI Taxonomy" id="2761487"/>
    <lineage>
        <taxon>Bacteria</taxon>
        <taxon>Pseudomonadati</taxon>
        <taxon>Bacteroidota</taxon>
        <taxon>Flavobacteriia</taxon>
        <taxon>Flavobacteriales</taxon>
        <taxon>Flavobacteriaceae</taxon>
        <taxon>Gelidibacter</taxon>
    </lineage>
</organism>
<evidence type="ECO:0000256" key="8">
    <source>
        <dbReference type="ARBA" id="ARBA00023136"/>
    </source>
</evidence>
<keyword evidence="2 9" id="KW-1003">Cell membrane</keyword>
<dbReference type="PANTHER" id="PTHR33695:SF1">
    <property type="entry name" value="LIPOPROTEIN SIGNAL PEPTIDASE"/>
    <property type="match status" value="1"/>
</dbReference>
<dbReference type="InterPro" id="IPR001872">
    <property type="entry name" value="Peptidase_A8"/>
</dbReference>
<keyword evidence="4 9" id="KW-0812">Transmembrane</keyword>
<dbReference type="GO" id="GO:0006508">
    <property type="term" value="P:proteolysis"/>
    <property type="evidence" value="ECO:0007669"/>
    <property type="project" value="UniProtKB-KW"/>
</dbReference>
<dbReference type="NCBIfam" id="NF011369">
    <property type="entry name" value="PRK14788.1"/>
    <property type="match status" value="1"/>
</dbReference>
<comment type="caution">
    <text evidence="10">The sequence shown here is derived from an EMBL/GenBank/DDBJ whole genome shotgun (WGS) entry which is preliminary data.</text>
</comment>
<keyword evidence="11" id="KW-1185">Reference proteome</keyword>
<evidence type="ECO:0000256" key="9">
    <source>
        <dbReference type="HAMAP-Rule" id="MF_00161"/>
    </source>
</evidence>
<dbReference type="RefSeq" id="WP_182203324.1">
    <property type="nucleotide sequence ID" value="NZ_JACGLT010000003.1"/>
</dbReference>
<accession>A0A7W2M3Q0</accession>
<proteinExistence type="inferred from homology"/>
<keyword evidence="8 9" id="KW-0472">Membrane</keyword>
<reference evidence="10 11" key="1">
    <citation type="submission" date="2020-07" db="EMBL/GenBank/DDBJ databases">
        <title>Bacterium isolated from marine sediment.</title>
        <authorList>
            <person name="Shang D."/>
        </authorList>
    </citation>
    <scope>NUCLEOTIDE SEQUENCE [LARGE SCALE GENOMIC DNA]</scope>
    <source>
        <strain evidence="10 11">F6074</strain>
    </source>
</reference>
<evidence type="ECO:0000256" key="5">
    <source>
        <dbReference type="ARBA" id="ARBA00022750"/>
    </source>
</evidence>
<evidence type="ECO:0000256" key="7">
    <source>
        <dbReference type="ARBA" id="ARBA00022989"/>
    </source>
</evidence>
<keyword evidence="3 9" id="KW-0645">Protease</keyword>
<keyword evidence="10" id="KW-0449">Lipoprotein</keyword>
<dbReference type="Pfam" id="PF01252">
    <property type="entry name" value="Peptidase_A8"/>
    <property type="match status" value="1"/>
</dbReference>
<dbReference type="UniPathway" id="UPA00665"/>
<keyword evidence="7 9" id="KW-1133">Transmembrane helix</keyword>
<comment type="subcellular location">
    <subcellularLocation>
        <location evidence="9">Cell membrane</location>
        <topology evidence="9">Multi-pass membrane protein</topology>
    </subcellularLocation>
</comment>
<comment type="pathway">
    <text evidence="9">Protein modification; lipoprotein biosynthesis (signal peptide cleavage).</text>
</comment>
<evidence type="ECO:0000256" key="2">
    <source>
        <dbReference type="ARBA" id="ARBA00022475"/>
    </source>
</evidence>
<dbReference type="AlphaFoldDB" id="A0A7W2M3Q0"/>
<comment type="similarity">
    <text evidence="1 9">Belongs to the peptidase A8 family.</text>
</comment>
<dbReference type="GO" id="GO:0004190">
    <property type="term" value="F:aspartic-type endopeptidase activity"/>
    <property type="evidence" value="ECO:0007669"/>
    <property type="project" value="UniProtKB-UniRule"/>
</dbReference>